<dbReference type="InterPro" id="IPR009061">
    <property type="entry name" value="DNA-bd_dom_put_sf"/>
</dbReference>
<name>A0A1V2I472_9ACTN</name>
<sequence length="223" mass="23256">MTADPDAEVAAEYADAGPWTLAELPGRVAALLAGNYEGQSSGRVGELPSERTVRWYATIGLVDRPVATRGRVALYGPRHVLQLAAIKKLQSEGRSLAEIQQRLLGASDRQLAELVGAPRPVPMPVAVPPAAAPAEFWKRDAGRRPVARPPASPGAGADREDPGAVTAVPAIRLGDSVTLVLDAAFRTPDADDLAAIAAAAVPLLDLLARLGLTSHGHVDLKPT</sequence>
<dbReference type="GO" id="GO:0003677">
    <property type="term" value="F:DNA binding"/>
    <property type="evidence" value="ECO:0007669"/>
    <property type="project" value="InterPro"/>
</dbReference>
<feature type="domain" description="HTH merR-type" evidence="2">
    <location>
        <begin position="49"/>
        <end position="105"/>
    </location>
</feature>
<keyword evidence="4" id="KW-1185">Reference proteome</keyword>
<dbReference type="SUPFAM" id="SSF46955">
    <property type="entry name" value="Putative DNA-binding domain"/>
    <property type="match status" value="1"/>
</dbReference>
<evidence type="ECO:0000256" key="1">
    <source>
        <dbReference type="SAM" id="MobiDB-lite"/>
    </source>
</evidence>
<dbReference type="Gene3D" id="1.10.1660.10">
    <property type="match status" value="1"/>
</dbReference>
<evidence type="ECO:0000313" key="4">
    <source>
        <dbReference type="Proteomes" id="UP000188929"/>
    </source>
</evidence>
<dbReference type="AlphaFoldDB" id="A0A1V2I472"/>
<gene>
    <name evidence="3" type="ORF">BL253_31125</name>
</gene>
<reference evidence="4" key="1">
    <citation type="submission" date="2016-10" db="EMBL/GenBank/DDBJ databases">
        <title>Frankia sp. NRRL B-16386 Genome sequencing.</title>
        <authorList>
            <person name="Ghodhbane-Gtari F."/>
            <person name="Swanson E."/>
            <person name="Gueddou A."/>
            <person name="Hezbri K."/>
            <person name="Ktari K."/>
            <person name="Nouioui I."/>
            <person name="Morris K."/>
            <person name="Simpson S."/>
            <person name="Abebe-Akele F."/>
            <person name="Thomas K."/>
            <person name="Gtari M."/>
            <person name="Tisa L.S."/>
        </authorList>
    </citation>
    <scope>NUCLEOTIDE SEQUENCE [LARGE SCALE GENOMIC DNA]</scope>
    <source>
        <strain evidence="4">NRRL B-16386</strain>
    </source>
</reference>
<accession>A0A1V2I472</accession>
<evidence type="ECO:0000259" key="2">
    <source>
        <dbReference type="PROSITE" id="PS50937"/>
    </source>
</evidence>
<dbReference type="CDD" id="cd00592">
    <property type="entry name" value="HTH_MerR-like"/>
    <property type="match status" value="1"/>
</dbReference>
<organism evidence="3 4">
    <name type="scientific">Pseudofrankia asymbiotica</name>
    <dbReference type="NCBI Taxonomy" id="1834516"/>
    <lineage>
        <taxon>Bacteria</taxon>
        <taxon>Bacillati</taxon>
        <taxon>Actinomycetota</taxon>
        <taxon>Actinomycetes</taxon>
        <taxon>Frankiales</taxon>
        <taxon>Frankiaceae</taxon>
        <taxon>Pseudofrankia</taxon>
    </lineage>
</organism>
<protein>
    <recommendedName>
        <fullName evidence="2">HTH merR-type domain-containing protein</fullName>
    </recommendedName>
</protein>
<dbReference type="PROSITE" id="PS50937">
    <property type="entry name" value="HTH_MERR_2"/>
    <property type="match status" value="1"/>
</dbReference>
<dbReference type="Pfam" id="PF13411">
    <property type="entry name" value="MerR_1"/>
    <property type="match status" value="1"/>
</dbReference>
<dbReference type="InterPro" id="IPR000551">
    <property type="entry name" value="MerR-type_HTH_dom"/>
</dbReference>
<proteinExistence type="predicted"/>
<evidence type="ECO:0000313" key="3">
    <source>
        <dbReference type="EMBL" id="ONH24066.1"/>
    </source>
</evidence>
<dbReference type="STRING" id="1834516.BL253_31125"/>
<dbReference type="Proteomes" id="UP000188929">
    <property type="component" value="Unassembled WGS sequence"/>
</dbReference>
<dbReference type="SMART" id="SM00422">
    <property type="entry name" value="HTH_MERR"/>
    <property type="match status" value="1"/>
</dbReference>
<dbReference type="RefSeq" id="WP_076820967.1">
    <property type="nucleotide sequence ID" value="NZ_MOMC01000075.1"/>
</dbReference>
<dbReference type="GO" id="GO:0006355">
    <property type="term" value="P:regulation of DNA-templated transcription"/>
    <property type="evidence" value="ECO:0007669"/>
    <property type="project" value="InterPro"/>
</dbReference>
<comment type="caution">
    <text evidence="3">The sequence shown here is derived from an EMBL/GenBank/DDBJ whole genome shotgun (WGS) entry which is preliminary data.</text>
</comment>
<dbReference type="EMBL" id="MOMC01000075">
    <property type="protein sequence ID" value="ONH24066.1"/>
    <property type="molecule type" value="Genomic_DNA"/>
</dbReference>
<feature type="region of interest" description="Disordered" evidence="1">
    <location>
        <begin position="139"/>
        <end position="163"/>
    </location>
</feature>
<dbReference type="OrthoDB" id="3830374at2"/>